<accession>A0A383XPW2</accession>
<evidence type="ECO:0000313" key="3">
    <source>
        <dbReference type="EMBL" id="PWN54666.1"/>
    </source>
</evidence>
<gene>
    <name evidence="3" type="ORF">DEH80_16295</name>
</gene>
<organism evidence="3 4">
    <name type="scientific">Abyssibacter profundi</name>
    <dbReference type="NCBI Taxonomy" id="2182787"/>
    <lineage>
        <taxon>Bacteria</taxon>
        <taxon>Pseudomonadati</taxon>
        <taxon>Pseudomonadota</taxon>
        <taxon>Gammaproteobacteria</taxon>
        <taxon>Chromatiales</taxon>
        <taxon>Oceanococcaceae</taxon>
        <taxon>Abyssibacter</taxon>
    </lineage>
</organism>
<comment type="caution">
    <text evidence="3">The sequence shown here is derived from an EMBL/GenBank/DDBJ whole genome shotgun (WGS) entry which is preliminary data.</text>
</comment>
<feature type="domain" description="Alginate export" evidence="2">
    <location>
        <begin position="59"/>
        <end position="336"/>
    </location>
</feature>
<sequence length="425" mass="45508">MALGSLAVGRFFVSGSLNMTKPSFLRAAVVGPFALILPLQALASAPDATGLAAGEPMVDLRIRYEHVEQDNALEDGDALTTRLRLGYVAAPADDWSVLVEYEGVFATGGQDYNSGPGVLATTNGQSGFSMIPDPTGSDINRAQLQYAPGHGLKATLGRQRIILDNARFVGNVGWRQDEQTFDGLRLQYKASDAVTLDYSYLTRQNFIFFNDNEMSSHLLHARLAPSAAWSLSGFAYLVDFDVDAGTAPRIPGAPDSQTLGVAAAGKLGAFGYRASYATQSDYADSPDTVDADYSQLELSYQFAGFKPAIGYELLSGDGSYAFQTPFGTNHKFQGFADIFVAAIPAFGVEDLYASVVTKLGGVKLVAAWHQFTADTGGQDLGTELDLVAAKKLKCGVSLLAKFADYSADTHAVDTRRLWLQTAYAF</sequence>
<evidence type="ECO:0000259" key="2">
    <source>
        <dbReference type="Pfam" id="PF13372"/>
    </source>
</evidence>
<evidence type="ECO:0000256" key="1">
    <source>
        <dbReference type="SAM" id="SignalP"/>
    </source>
</evidence>
<feature type="signal peptide" evidence="1">
    <location>
        <begin position="1"/>
        <end position="43"/>
    </location>
</feature>
<evidence type="ECO:0000313" key="4">
    <source>
        <dbReference type="Proteomes" id="UP000251800"/>
    </source>
</evidence>
<keyword evidence="1" id="KW-0732">Signal</keyword>
<dbReference type="SUPFAM" id="SSF56935">
    <property type="entry name" value="Porins"/>
    <property type="match status" value="1"/>
</dbReference>
<feature type="chain" id="PRO_5016698396" description="Alginate export domain-containing protein" evidence="1">
    <location>
        <begin position="44"/>
        <end position="425"/>
    </location>
</feature>
<keyword evidence="4" id="KW-1185">Reference proteome</keyword>
<proteinExistence type="predicted"/>
<protein>
    <recommendedName>
        <fullName evidence="2">Alginate export domain-containing protein</fullName>
    </recommendedName>
</protein>
<name>A0A383XPW2_9GAMM</name>
<dbReference type="Proteomes" id="UP000251800">
    <property type="component" value="Unassembled WGS sequence"/>
</dbReference>
<dbReference type="EMBL" id="QEQK01000020">
    <property type="protein sequence ID" value="PWN54666.1"/>
    <property type="molecule type" value="Genomic_DNA"/>
</dbReference>
<reference evidence="3 4" key="1">
    <citation type="submission" date="2018-05" db="EMBL/GenBank/DDBJ databases">
        <title>Abyssibacter profundi OUC007T gen. nov., sp. nov, a marine bacterium isolated from seawater of the Mariana Trench.</title>
        <authorList>
            <person name="Zhou S."/>
        </authorList>
    </citation>
    <scope>NUCLEOTIDE SEQUENCE [LARGE SCALE GENOMIC DNA]</scope>
    <source>
        <strain evidence="3 4">OUC007</strain>
    </source>
</reference>
<dbReference type="AlphaFoldDB" id="A0A383XPW2"/>
<dbReference type="Gene3D" id="2.40.160.10">
    <property type="entry name" value="Porin"/>
    <property type="match status" value="1"/>
</dbReference>
<dbReference type="InterPro" id="IPR025388">
    <property type="entry name" value="Alginate_export_dom"/>
</dbReference>
<dbReference type="InterPro" id="IPR023614">
    <property type="entry name" value="Porin_dom_sf"/>
</dbReference>
<dbReference type="Pfam" id="PF13372">
    <property type="entry name" value="Alginate_exp"/>
    <property type="match status" value="1"/>
</dbReference>
<dbReference type="OrthoDB" id="9767539at2"/>